<comment type="subunit">
    <text evidence="9 11">Homodimer. Heterotetramer of two MnmE and two MnmG subunits.</text>
</comment>
<organism evidence="14 15">
    <name type="scientific">Mycoplasmopsis cynos (strain C142)</name>
    <name type="common">Mycoplasma cynos</name>
    <dbReference type="NCBI Taxonomy" id="1246955"/>
    <lineage>
        <taxon>Bacteria</taxon>
        <taxon>Bacillati</taxon>
        <taxon>Mycoplasmatota</taxon>
        <taxon>Mycoplasmoidales</taxon>
        <taxon>Metamycoplasmataceae</taxon>
        <taxon>Mycoplasmopsis</taxon>
    </lineage>
</organism>
<evidence type="ECO:0000256" key="3">
    <source>
        <dbReference type="ARBA" id="ARBA00007653"/>
    </source>
</evidence>
<dbReference type="InterPro" id="IPR040131">
    <property type="entry name" value="MnmG_N"/>
</dbReference>
<reference evidence="15" key="1">
    <citation type="journal article" date="2013" name="Genome Announc.">
        <title>Complete genome sequence of Mycoplasma cynos strain C142.</title>
        <authorList>
            <person name="Walker C.A."/>
            <person name="Mannering S.A."/>
            <person name="Shields S."/>
            <person name="Blake D.P."/>
            <person name="Brownlie J."/>
        </authorList>
    </citation>
    <scope>NUCLEOTIDE SEQUENCE [LARGE SCALE GENOMIC DNA]</scope>
    <source>
        <strain evidence="15">C142</strain>
    </source>
</reference>
<dbReference type="InterPro" id="IPR004416">
    <property type="entry name" value="MnmG"/>
</dbReference>
<dbReference type="HOGENOM" id="CLU_007831_2_2_14"/>
<dbReference type="InterPro" id="IPR020595">
    <property type="entry name" value="MnmG-rel_CS"/>
</dbReference>
<dbReference type="eggNOG" id="COG0445">
    <property type="taxonomic scope" value="Bacteria"/>
</dbReference>
<keyword evidence="15" id="KW-1185">Reference proteome</keyword>
<dbReference type="HAMAP" id="MF_00129">
    <property type="entry name" value="MnmG_GidA"/>
    <property type="match status" value="1"/>
</dbReference>
<evidence type="ECO:0000256" key="11">
    <source>
        <dbReference type="HAMAP-Rule" id="MF_00129"/>
    </source>
</evidence>
<feature type="binding site" evidence="11">
    <location>
        <begin position="14"/>
        <end position="19"/>
    </location>
    <ligand>
        <name>FAD</name>
        <dbReference type="ChEBI" id="CHEBI:57692"/>
    </ligand>
</feature>
<dbReference type="InterPro" id="IPR036188">
    <property type="entry name" value="FAD/NAD-bd_sf"/>
</dbReference>
<dbReference type="FunFam" id="1.10.150.570:FF:000001">
    <property type="entry name" value="tRNA uridine 5-carboxymethylaminomethyl modification enzyme MnmG"/>
    <property type="match status" value="1"/>
</dbReference>
<dbReference type="AlphaFoldDB" id="L0RVZ7"/>
<evidence type="ECO:0000256" key="7">
    <source>
        <dbReference type="ARBA" id="ARBA00022827"/>
    </source>
</evidence>
<evidence type="ECO:0000313" key="14">
    <source>
        <dbReference type="EMBL" id="CCP24322.1"/>
    </source>
</evidence>
<dbReference type="FunFam" id="3.50.50.60:FF:000002">
    <property type="entry name" value="tRNA uridine 5-carboxymethylaminomethyl modification enzyme MnmG"/>
    <property type="match status" value="1"/>
</dbReference>
<dbReference type="InterPro" id="IPR047001">
    <property type="entry name" value="MnmG_C_subdom"/>
</dbReference>
<comment type="similarity">
    <text evidence="3 11">Belongs to the MnmG family.</text>
</comment>
<proteinExistence type="inferred from homology"/>
<keyword evidence="5 11" id="KW-0285">Flavoprotein</keyword>
<name>L0RVZ7_MYCC1</name>
<feature type="binding site" evidence="11">
    <location>
        <begin position="274"/>
        <end position="288"/>
    </location>
    <ligand>
        <name>NAD(+)</name>
        <dbReference type="ChEBI" id="CHEBI:57540"/>
    </ligand>
</feature>
<keyword evidence="11" id="KW-0963">Cytoplasm</keyword>
<dbReference type="Pfam" id="PF13932">
    <property type="entry name" value="SAM_GIDA_C"/>
    <property type="match status" value="1"/>
</dbReference>
<dbReference type="OrthoDB" id="9815560at2"/>
<sequence>MFDKNNNFDAIVIGGGHAGVEATFALANMNLKVALVSFDLNKLAMMPCNPSIGGPAKGIITREIDALGGMQGYFSDLAMIQIKMLNESKGPAVRALRAQIDKEKYSKIVFQALKDHKYVSLIEDTVEEIITNDNNEFLGLKLEQNNKIYAKVAVLTTGTYMNSRILRGNEITISGPDNQKTTPKLSLSLLKHGLELQRLKTGTPPRVYANSIDFSKVEKEILNANNLNFSTRSNVKLPKQISCYLTYTNEKTHQIIEQNIKKSAMYSGLIEGIGPRYCPSIEDKVMRFRDKNRHQVFFEPETADGEIIYVNGMSTSMPVEIQKLMIKTIPGLENCNVQKWGYAIEYDALNPLQISSSLESKIIKNLFTAGQINGTSGYEEAAAQGLIAGINAGLKLKNQPPLILKRNEAYIGVLIDDLVTKGTKEPYRMLTSRAEYRLLLRNDNPDIRLTKYGYQVGLISEKNYQNVVTKYQKIQAKIEELNSEFVSSKSDLAKKYQIENGLAKSKVLARPEVDPVDVLGDFEYKNELTTLIRLDGYIKKQETMAQKMIRLDNLKIPDDIDYDKVDNLATEAKQKLQKIRPNTIGQASRISGINPSDIQMLMFHIATNKKWN</sequence>
<dbReference type="NCBIfam" id="TIGR00136">
    <property type="entry name" value="mnmG_gidA"/>
    <property type="match status" value="1"/>
</dbReference>
<comment type="function">
    <text evidence="2 11">NAD-binding protein involved in the addition of a carboxymethylaminomethyl (cmnm) group at the wobble position (U34) of certain tRNAs, forming tRNA-cmnm(5)s(2)U34.</text>
</comment>
<evidence type="ECO:0000256" key="8">
    <source>
        <dbReference type="ARBA" id="ARBA00023027"/>
    </source>
</evidence>
<dbReference type="GO" id="GO:0030488">
    <property type="term" value="P:tRNA methylation"/>
    <property type="evidence" value="ECO:0007669"/>
    <property type="project" value="TreeGrafter"/>
</dbReference>
<feature type="binding site" evidence="11">
    <location>
        <position position="126"/>
    </location>
    <ligand>
        <name>FAD</name>
        <dbReference type="ChEBI" id="CHEBI:57692"/>
    </ligand>
</feature>
<keyword evidence="12" id="KW-0175">Coiled coil</keyword>
<dbReference type="GO" id="GO:0005829">
    <property type="term" value="C:cytosol"/>
    <property type="evidence" value="ECO:0007669"/>
    <property type="project" value="TreeGrafter"/>
</dbReference>
<comment type="subcellular location">
    <subcellularLocation>
        <location evidence="11">Cytoplasm</location>
    </subcellularLocation>
</comment>
<evidence type="ECO:0000256" key="4">
    <source>
        <dbReference type="ARBA" id="ARBA00020461"/>
    </source>
</evidence>
<evidence type="ECO:0000313" key="15">
    <source>
        <dbReference type="Proteomes" id="UP000010466"/>
    </source>
</evidence>
<dbReference type="GO" id="GO:0002098">
    <property type="term" value="P:tRNA wobble uridine modification"/>
    <property type="evidence" value="ECO:0007669"/>
    <property type="project" value="InterPro"/>
</dbReference>
<evidence type="ECO:0000256" key="2">
    <source>
        <dbReference type="ARBA" id="ARBA00003717"/>
    </source>
</evidence>
<gene>
    <name evidence="14" type="primary">MCYN0590</name>
    <name evidence="11" type="synonym">gidA</name>
    <name evidence="11" type="synonym">mnmG</name>
    <name evidence="14" type="ordered locus">MCYN_0590</name>
</gene>
<dbReference type="Gene3D" id="3.50.50.60">
    <property type="entry name" value="FAD/NAD(P)-binding domain"/>
    <property type="match status" value="2"/>
</dbReference>
<dbReference type="PANTHER" id="PTHR11806">
    <property type="entry name" value="GLUCOSE INHIBITED DIVISION PROTEIN A"/>
    <property type="match status" value="1"/>
</dbReference>
<evidence type="ECO:0000256" key="12">
    <source>
        <dbReference type="SAM" id="Coils"/>
    </source>
</evidence>
<evidence type="ECO:0000256" key="5">
    <source>
        <dbReference type="ARBA" id="ARBA00022630"/>
    </source>
</evidence>
<dbReference type="InterPro" id="IPR002218">
    <property type="entry name" value="MnmG-rel"/>
</dbReference>
<dbReference type="Gene3D" id="1.10.150.570">
    <property type="entry name" value="GidA associated domain, C-terminal subdomain"/>
    <property type="match status" value="1"/>
</dbReference>
<feature type="binding site" evidence="11">
    <location>
        <position position="371"/>
    </location>
    <ligand>
        <name>FAD</name>
        <dbReference type="ChEBI" id="CHEBI:57692"/>
    </ligand>
</feature>
<comment type="cofactor">
    <cofactor evidence="1 11">
        <name>FAD</name>
        <dbReference type="ChEBI" id="CHEBI:57692"/>
    </cofactor>
</comment>
<feature type="coiled-coil region" evidence="12">
    <location>
        <begin position="464"/>
        <end position="491"/>
    </location>
</feature>
<dbReference type="PROSITE" id="PS01280">
    <property type="entry name" value="GIDA_1"/>
    <property type="match status" value="1"/>
</dbReference>
<accession>L0RVZ7</accession>
<evidence type="ECO:0000256" key="6">
    <source>
        <dbReference type="ARBA" id="ARBA00022694"/>
    </source>
</evidence>
<keyword evidence="8 11" id="KW-0520">NAD</keyword>
<evidence type="ECO:0000256" key="10">
    <source>
        <dbReference type="ARBA" id="ARBA00031800"/>
    </source>
</evidence>
<dbReference type="PANTHER" id="PTHR11806:SF0">
    <property type="entry name" value="PROTEIN MTO1 HOMOLOG, MITOCHONDRIAL"/>
    <property type="match status" value="1"/>
</dbReference>
<dbReference type="Proteomes" id="UP000010466">
    <property type="component" value="Chromosome"/>
</dbReference>
<dbReference type="KEGG" id="mcy:MCYN_0590"/>
<dbReference type="Pfam" id="PF01134">
    <property type="entry name" value="GIDA"/>
    <property type="match status" value="1"/>
</dbReference>
<evidence type="ECO:0000256" key="9">
    <source>
        <dbReference type="ARBA" id="ARBA00025948"/>
    </source>
</evidence>
<dbReference type="EMBL" id="HF559394">
    <property type="protein sequence ID" value="CCP24322.1"/>
    <property type="molecule type" value="Genomic_DNA"/>
</dbReference>
<protein>
    <recommendedName>
        <fullName evidence="4 11">tRNA uridine 5-carboxymethylaminomethyl modification enzyme MnmG</fullName>
    </recommendedName>
    <alternativeName>
        <fullName evidence="10 11">Glucose-inhibited division protein A</fullName>
    </alternativeName>
</protein>
<dbReference type="STRING" id="1246955.MCYN_0590"/>
<dbReference type="SMART" id="SM01228">
    <property type="entry name" value="GIDA_assoc_3"/>
    <property type="match status" value="1"/>
</dbReference>
<dbReference type="GO" id="GO:0050660">
    <property type="term" value="F:flavin adenine dinucleotide binding"/>
    <property type="evidence" value="ECO:0007669"/>
    <property type="project" value="UniProtKB-UniRule"/>
</dbReference>
<dbReference type="InterPro" id="IPR044920">
    <property type="entry name" value="MnmG_C_subdom_sf"/>
</dbReference>
<dbReference type="GeneID" id="74932159"/>
<dbReference type="SUPFAM" id="SSF51905">
    <property type="entry name" value="FAD/NAD(P)-binding domain"/>
    <property type="match status" value="1"/>
</dbReference>
<keyword evidence="6 11" id="KW-0819">tRNA processing</keyword>
<feature type="binding site" evidence="11">
    <location>
        <position position="182"/>
    </location>
    <ligand>
        <name>FAD</name>
        <dbReference type="ChEBI" id="CHEBI:57692"/>
    </ligand>
</feature>
<dbReference type="InterPro" id="IPR026904">
    <property type="entry name" value="MnmG_C"/>
</dbReference>
<keyword evidence="7 11" id="KW-0274">FAD</keyword>
<evidence type="ECO:0000259" key="13">
    <source>
        <dbReference type="SMART" id="SM01228"/>
    </source>
</evidence>
<evidence type="ECO:0000256" key="1">
    <source>
        <dbReference type="ARBA" id="ARBA00001974"/>
    </source>
</evidence>
<dbReference type="RefSeq" id="WP_015287446.1">
    <property type="nucleotide sequence ID" value="NC_019949.1"/>
</dbReference>
<feature type="domain" description="tRNA uridine 5-carboxymethylaminomethyl modification enzyme C-terminal subdomain" evidence="13">
    <location>
        <begin position="532"/>
        <end position="603"/>
    </location>
</feature>
<dbReference type="PATRIC" id="fig|1246955.3.peg.532"/>
<dbReference type="PROSITE" id="PS01281">
    <property type="entry name" value="GIDA_2"/>
    <property type="match status" value="1"/>
</dbReference>